<organism evidence="2 3">
    <name type="scientific">Mycena venus</name>
    <dbReference type="NCBI Taxonomy" id="2733690"/>
    <lineage>
        <taxon>Eukaryota</taxon>
        <taxon>Fungi</taxon>
        <taxon>Dikarya</taxon>
        <taxon>Basidiomycota</taxon>
        <taxon>Agaricomycotina</taxon>
        <taxon>Agaricomycetes</taxon>
        <taxon>Agaricomycetidae</taxon>
        <taxon>Agaricales</taxon>
        <taxon>Marasmiineae</taxon>
        <taxon>Mycenaceae</taxon>
        <taxon>Mycena</taxon>
    </lineage>
</organism>
<proteinExistence type="predicted"/>
<evidence type="ECO:0000313" key="2">
    <source>
        <dbReference type="EMBL" id="KAF7341452.1"/>
    </source>
</evidence>
<name>A0A8H6XJ53_9AGAR</name>
<evidence type="ECO:0000313" key="3">
    <source>
        <dbReference type="Proteomes" id="UP000620124"/>
    </source>
</evidence>
<protein>
    <submittedName>
        <fullName evidence="2">TPR-like protein</fullName>
    </submittedName>
</protein>
<keyword evidence="3" id="KW-1185">Reference proteome</keyword>
<sequence length="226" mass="24184">MSELLAAAKKGPVVILNVGRSSCDGLILLEGLSDGVIHVPFPELTSGHVKSLSQSFQNLMSDEGHGNINRLHARPEGSSIDPEVDFAHILSELWMRLVKPVLDALAITPSIKDNLPHIWWCPTGPLTFLPIHAAGLYGEDVPFGSKLSDLAISSYTPSLVALMQPTSQAQHEFQLLAVVQASTVGQSNLPGTKDEINHIQQCAKDKVAVCPLMDQEATVARGGRGA</sequence>
<dbReference type="Pfam" id="PF12770">
    <property type="entry name" value="CHAT"/>
    <property type="match status" value="1"/>
</dbReference>
<dbReference type="EMBL" id="JACAZI010000018">
    <property type="protein sequence ID" value="KAF7341452.1"/>
    <property type="molecule type" value="Genomic_DNA"/>
</dbReference>
<dbReference type="OrthoDB" id="9991317at2759"/>
<reference evidence="2" key="1">
    <citation type="submission" date="2020-05" db="EMBL/GenBank/DDBJ databases">
        <title>Mycena genomes resolve the evolution of fungal bioluminescence.</title>
        <authorList>
            <person name="Tsai I.J."/>
        </authorList>
    </citation>
    <scope>NUCLEOTIDE SEQUENCE</scope>
    <source>
        <strain evidence="2">CCC161011</strain>
    </source>
</reference>
<dbReference type="Proteomes" id="UP000620124">
    <property type="component" value="Unassembled WGS sequence"/>
</dbReference>
<feature type="domain" description="CHAT" evidence="1">
    <location>
        <begin position="90"/>
        <end position="218"/>
    </location>
</feature>
<dbReference type="AlphaFoldDB" id="A0A8H6XJ53"/>
<comment type="caution">
    <text evidence="2">The sequence shown here is derived from an EMBL/GenBank/DDBJ whole genome shotgun (WGS) entry which is preliminary data.</text>
</comment>
<gene>
    <name evidence="2" type="ORF">MVEN_01882400</name>
</gene>
<accession>A0A8H6XJ53</accession>
<evidence type="ECO:0000259" key="1">
    <source>
        <dbReference type="Pfam" id="PF12770"/>
    </source>
</evidence>
<dbReference type="InterPro" id="IPR024983">
    <property type="entry name" value="CHAT_dom"/>
</dbReference>